<evidence type="ECO:0000313" key="7">
    <source>
        <dbReference type="EMBL" id="KAL3869746.1"/>
    </source>
</evidence>
<dbReference type="InterPro" id="IPR008952">
    <property type="entry name" value="Tetraspanin_EC2_sf"/>
</dbReference>
<evidence type="ECO:0000256" key="6">
    <source>
        <dbReference type="RuleBase" id="RU361218"/>
    </source>
</evidence>
<dbReference type="PANTHER" id="PTHR19282:SF544">
    <property type="entry name" value="TETRASPANIN"/>
    <property type="match status" value="1"/>
</dbReference>
<feature type="transmembrane region" description="Helical" evidence="6">
    <location>
        <begin position="21"/>
        <end position="49"/>
    </location>
</feature>
<dbReference type="InterPro" id="IPR000301">
    <property type="entry name" value="Tetraspanin_animals"/>
</dbReference>
<evidence type="ECO:0000256" key="1">
    <source>
        <dbReference type="ARBA" id="ARBA00004141"/>
    </source>
</evidence>
<evidence type="ECO:0000256" key="4">
    <source>
        <dbReference type="ARBA" id="ARBA00022989"/>
    </source>
</evidence>
<dbReference type="InterPro" id="IPR018499">
    <property type="entry name" value="Tetraspanin/Peripherin"/>
</dbReference>
<comment type="caution">
    <text evidence="7">The sequence shown here is derived from an EMBL/GenBank/DDBJ whole genome shotgun (WGS) entry which is preliminary data.</text>
</comment>
<gene>
    <name evidence="7" type="ORF">ACJMK2_042387</name>
</gene>
<dbReference type="AlphaFoldDB" id="A0ABD3W7Y1"/>
<comment type="subcellular location">
    <subcellularLocation>
        <location evidence="1 6">Membrane</location>
        <topology evidence="1 6">Multi-pass membrane protein</topology>
    </subcellularLocation>
</comment>
<sequence>MWSHELDEMSIMNEKKSVFSYMRLIHICLLIFLLAILVGALAILCIGIWTHETEYGGKQISALVGVQLFQVDSVMMIAAGSATLVITAIGIAAVLTRNECLLELHIGILAFVSIILFAAGILGYVLVASMEKTVKEALEKSITENYGLDGNSHITQAWDSVQIKLQCCGVYGEMNSTTSWALYKLKSSWVDKNVSNGSLVPASCCKGTNLTMCLGKIPTDSPPYKGPPVVQIPSDYTLFTTGCYDKLGHFIVQNGIIVGTSAIVVGTLMIVEMVLSICVYRSAR</sequence>
<protein>
    <recommendedName>
        <fullName evidence="6">Tetraspanin</fullName>
    </recommendedName>
</protein>
<dbReference type="PANTHER" id="PTHR19282">
    <property type="entry name" value="TETRASPANIN"/>
    <property type="match status" value="1"/>
</dbReference>
<keyword evidence="8" id="KW-1185">Reference proteome</keyword>
<name>A0ABD3W7Y1_SINWO</name>
<dbReference type="PRINTS" id="PR00259">
    <property type="entry name" value="TMFOUR"/>
</dbReference>
<evidence type="ECO:0000256" key="5">
    <source>
        <dbReference type="ARBA" id="ARBA00023136"/>
    </source>
</evidence>
<evidence type="ECO:0000256" key="2">
    <source>
        <dbReference type="ARBA" id="ARBA00006840"/>
    </source>
</evidence>
<dbReference type="EMBL" id="JBJQND010000008">
    <property type="protein sequence ID" value="KAL3869746.1"/>
    <property type="molecule type" value="Genomic_DNA"/>
</dbReference>
<dbReference type="GO" id="GO:0016020">
    <property type="term" value="C:membrane"/>
    <property type="evidence" value="ECO:0007669"/>
    <property type="project" value="UniProtKB-SubCell"/>
</dbReference>
<proteinExistence type="inferred from homology"/>
<accession>A0ABD3W7Y1</accession>
<evidence type="ECO:0000256" key="3">
    <source>
        <dbReference type="ARBA" id="ARBA00022692"/>
    </source>
</evidence>
<reference evidence="7 8" key="1">
    <citation type="submission" date="2024-11" db="EMBL/GenBank/DDBJ databases">
        <title>Chromosome-level genome assembly of the freshwater bivalve Anodonta woodiana.</title>
        <authorList>
            <person name="Chen X."/>
        </authorList>
    </citation>
    <scope>NUCLEOTIDE SEQUENCE [LARGE SCALE GENOMIC DNA]</scope>
    <source>
        <strain evidence="7">MN2024</strain>
        <tissue evidence="7">Gills</tissue>
    </source>
</reference>
<keyword evidence="4 6" id="KW-1133">Transmembrane helix</keyword>
<dbReference type="Pfam" id="PF00335">
    <property type="entry name" value="Tetraspanin"/>
    <property type="match status" value="1"/>
</dbReference>
<dbReference type="SUPFAM" id="SSF48652">
    <property type="entry name" value="Tetraspanin"/>
    <property type="match status" value="1"/>
</dbReference>
<dbReference type="Gene3D" id="1.10.1450.10">
    <property type="entry name" value="Tetraspanin"/>
    <property type="match status" value="1"/>
</dbReference>
<keyword evidence="3 6" id="KW-0812">Transmembrane</keyword>
<keyword evidence="5 6" id="KW-0472">Membrane</keyword>
<feature type="transmembrane region" description="Helical" evidence="6">
    <location>
        <begin position="74"/>
        <end position="95"/>
    </location>
</feature>
<comment type="similarity">
    <text evidence="2 6">Belongs to the tetraspanin (TM4SF) family.</text>
</comment>
<dbReference type="PIRSF" id="PIRSF002419">
    <property type="entry name" value="Tetraspanin"/>
    <property type="match status" value="1"/>
</dbReference>
<feature type="transmembrane region" description="Helical" evidence="6">
    <location>
        <begin position="256"/>
        <end position="280"/>
    </location>
</feature>
<organism evidence="7 8">
    <name type="scientific">Sinanodonta woodiana</name>
    <name type="common">Chinese pond mussel</name>
    <name type="synonym">Anodonta woodiana</name>
    <dbReference type="NCBI Taxonomy" id="1069815"/>
    <lineage>
        <taxon>Eukaryota</taxon>
        <taxon>Metazoa</taxon>
        <taxon>Spiralia</taxon>
        <taxon>Lophotrochozoa</taxon>
        <taxon>Mollusca</taxon>
        <taxon>Bivalvia</taxon>
        <taxon>Autobranchia</taxon>
        <taxon>Heteroconchia</taxon>
        <taxon>Palaeoheterodonta</taxon>
        <taxon>Unionida</taxon>
        <taxon>Unionoidea</taxon>
        <taxon>Unionidae</taxon>
        <taxon>Unioninae</taxon>
        <taxon>Sinanodonta</taxon>
    </lineage>
</organism>
<feature type="transmembrane region" description="Helical" evidence="6">
    <location>
        <begin position="107"/>
        <end position="127"/>
    </location>
</feature>
<evidence type="ECO:0000313" key="8">
    <source>
        <dbReference type="Proteomes" id="UP001634394"/>
    </source>
</evidence>
<dbReference type="Proteomes" id="UP001634394">
    <property type="component" value="Unassembled WGS sequence"/>
</dbReference>